<protein>
    <recommendedName>
        <fullName evidence="2">Reverse transcriptase zinc-binding domain-containing protein</fullName>
    </recommendedName>
</protein>
<evidence type="ECO:0000259" key="2">
    <source>
        <dbReference type="Pfam" id="PF13966"/>
    </source>
</evidence>
<comment type="caution">
    <text evidence="3">The sequence shown here is derived from an EMBL/GenBank/DDBJ whole genome shotgun (WGS) entry which is preliminary data.</text>
</comment>
<evidence type="ECO:0000313" key="4">
    <source>
        <dbReference type="Proteomes" id="UP001372338"/>
    </source>
</evidence>
<evidence type="ECO:0000313" key="3">
    <source>
        <dbReference type="EMBL" id="KAK7256204.1"/>
    </source>
</evidence>
<reference evidence="3 4" key="1">
    <citation type="submission" date="2024-01" db="EMBL/GenBank/DDBJ databases">
        <title>The genomes of 5 underutilized Papilionoideae crops provide insights into root nodulation and disease resistanc.</title>
        <authorList>
            <person name="Yuan L."/>
        </authorList>
    </citation>
    <scope>NUCLEOTIDE SEQUENCE [LARGE SCALE GENOMIC DNA]</scope>
    <source>
        <strain evidence="3">ZHUSHIDOU_FW_LH</strain>
        <tissue evidence="3">Leaf</tissue>
    </source>
</reference>
<name>A0AAN9EFU5_CROPI</name>
<sequence>MSHALEAIRDLQEQPKEGQLKDGAANAQVSQPIPDAHGNEKGVVYQNNDMPNKEQIQVIEVQSSSNSESFIPETVMEEDHSPAVFVCNENWNKRASSFKFFNMLVHDPNFLRIVEDNWCRVYEGSSMFCLMRKLKAMQEPLRKLSRERYSDIDKKEEACRKEMIRAQSDLAVDFWQWKHTTASSWHWNQLLKARDRLAHGFSNDLWCGQIDKVYTVKDGYNLLLDPQEIFDKHKFVWNSYSIPKHCFIVWLAIKDRLRTKNSLSMFMQVQPECILCNRAMESRDHLFFECS</sequence>
<feature type="domain" description="Reverse transcriptase zinc-binding" evidence="2">
    <location>
        <begin position="214"/>
        <end position="291"/>
    </location>
</feature>
<organism evidence="3 4">
    <name type="scientific">Crotalaria pallida</name>
    <name type="common">Smooth rattlebox</name>
    <name type="synonym">Crotalaria striata</name>
    <dbReference type="NCBI Taxonomy" id="3830"/>
    <lineage>
        <taxon>Eukaryota</taxon>
        <taxon>Viridiplantae</taxon>
        <taxon>Streptophyta</taxon>
        <taxon>Embryophyta</taxon>
        <taxon>Tracheophyta</taxon>
        <taxon>Spermatophyta</taxon>
        <taxon>Magnoliopsida</taxon>
        <taxon>eudicotyledons</taxon>
        <taxon>Gunneridae</taxon>
        <taxon>Pentapetalae</taxon>
        <taxon>rosids</taxon>
        <taxon>fabids</taxon>
        <taxon>Fabales</taxon>
        <taxon>Fabaceae</taxon>
        <taxon>Papilionoideae</taxon>
        <taxon>50 kb inversion clade</taxon>
        <taxon>genistoids sensu lato</taxon>
        <taxon>core genistoids</taxon>
        <taxon>Crotalarieae</taxon>
        <taxon>Crotalaria</taxon>
    </lineage>
</organism>
<dbReference type="Pfam" id="PF13966">
    <property type="entry name" value="zf-RVT"/>
    <property type="match status" value="1"/>
</dbReference>
<proteinExistence type="predicted"/>
<keyword evidence="4" id="KW-1185">Reference proteome</keyword>
<accession>A0AAN9EFU5</accession>
<feature type="region of interest" description="Disordered" evidence="1">
    <location>
        <begin position="1"/>
        <end position="40"/>
    </location>
</feature>
<dbReference type="Proteomes" id="UP001372338">
    <property type="component" value="Unassembled WGS sequence"/>
</dbReference>
<evidence type="ECO:0000256" key="1">
    <source>
        <dbReference type="SAM" id="MobiDB-lite"/>
    </source>
</evidence>
<feature type="compositionally biased region" description="Basic and acidic residues" evidence="1">
    <location>
        <begin position="1"/>
        <end position="20"/>
    </location>
</feature>
<dbReference type="InterPro" id="IPR026960">
    <property type="entry name" value="RVT-Znf"/>
</dbReference>
<gene>
    <name evidence="3" type="ORF">RIF29_29642</name>
</gene>
<dbReference type="EMBL" id="JAYWIO010000006">
    <property type="protein sequence ID" value="KAK7256204.1"/>
    <property type="molecule type" value="Genomic_DNA"/>
</dbReference>
<dbReference type="AlphaFoldDB" id="A0AAN9EFU5"/>